<dbReference type="Proteomes" id="UP001362999">
    <property type="component" value="Unassembled WGS sequence"/>
</dbReference>
<feature type="compositionally biased region" description="Low complexity" evidence="1">
    <location>
        <begin position="50"/>
        <end position="59"/>
    </location>
</feature>
<feature type="region of interest" description="Disordered" evidence="1">
    <location>
        <begin position="50"/>
        <end position="83"/>
    </location>
</feature>
<feature type="region of interest" description="Disordered" evidence="1">
    <location>
        <begin position="127"/>
        <end position="149"/>
    </location>
</feature>
<evidence type="ECO:0000313" key="2">
    <source>
        <dbReference type="EMBL" id="KAK7001399.1"/>
    </source>
</evidence>
<proteinExistence type="predicted"/>
<dbReference type="EMBL" id="JAWWNJ010000083">
    <property type="protein sequence ID" value="KAK7001399.1"/>
    <property type="molecule type" value="Genomic_DNA"/>
</dbReference>
<name>A0AAW0A5D1_9AGAR</name>
<reference evidence="2 3" key="1">
    <citation type="journal article" date="2024" name="J Genomics">
        <title>Draft genome sequencing and assembly of Favolaschia claudopus CIRM-BRFM 2984 isolated from oak limbs.</title>
        <authorList>
            <person name="Navarro D."/>
            <person name="Drula E."/>
            <person name="Chaduli D."/>
            <person name="Cazenave R."/>
            <person name="Ahrendt S."/>
            <person name="Wang J."/>
            <person name="Lipzen A."/>
            <person name="Daum C."/>
            <person name="Barry K."/>
            <person name="Grigoriev I.V."/>
            <person name="Favel A."/>
            <person name="Rosso M.N."/>
            <person name="Martin F."/>
        </authorList>
    </citation>
    <scope>NUCLEOTIDE SEQUENCE [LARGE SCALE GENOMIC DNA]</scope>
    <source>
        <strain evidence="2 3">CIRM-BRFM 2984</strain>
    </source>
</reference>
<evidence type="ECO:0000313" key="3">
    <source>
        <dbReference type="Proteomes" id="UP001362999"/>
    </source>
</evidence>
<dbReference type="AlphaFoldDB" id="A0AAW0A5D1"/>
<evidence type="ECO:0000256" key="1">
    <source>
        <dbReference type="SAM" id="MobiDB-lite"/>
    </source>
</evidence>
<protein>
    <submittedName>
        <fullName evidence="2">Uncharacterized protein</fullName>
    </submittedName>
</protein>
<feature type="compositionally biased region" description="Basic residues" evidence="1">
    <location>
        <begin position="140"/>
        <end position="149"/>
    </location>
</feature>
<keyword evidence="3" id="KW-1185">Reference proteome</keyword>
<sequence length="395" mass="44168">MGACGAFGGNEEAWVTVGIFLAPPIPSLNKRVECSADSFSSFFPRRTRRPTFTPTLTLPDNNDTIRAETRPRSGHNGLSAQRSAVAPRLPPLSLDHFAQLHLHRAHSPMPTTRPTVATYRKEVLGNALPSPLLHPPRIPLPRRRRQTHSSRRILVSPPFRALSPPSFRSEFHPQPRPRAPVSAAVSLDTLNDVVGAGHADSLKIALEVRIKINALRRGPPRHLQDLRRRRRRLGATRADSLGIPRWSQNKKLKSSRVEKKVAGERHGRVIDARGCALRRKANGTVGVGGGASETRQHQVDTAENVVILNEILVFNLRGESSVTHEEHEVNEDVTSRTLQASLHFNSIQRESNRLARIEQTRNLRIDSETWEAKDEENEPNERNGVPVDLKIKLNY</sequence>
<comment type="caution">
    <text evidence="2">The sequence shown here is derived from an EMBL/GenBank/DDBJ whole genome shotgun (WGS) entry which is preliminary data.</text>
</comment>
<gene>
    <name evidence="2" type="ORF">R3P38DRAFT_3368302</name>
</gene>
<accession>A0AAW0A5D1</accession>
<organism evidence="2 3">
    <name type="scientific">Favolaschia claudopus</name>
    <dbReference type="NCBI Taxonomy" id="2862362"/>
    <lineage>
        <taxon>Eukaryota</taxon>
        <taxon>Fungi</taxon>
        <taxon>Dikarya</taxon>
        <taxon>Basidiomycota</taxon>
        <taxon>Agaricomycotina</taxon>
        <taxon>Agaricomycetes</taxon>
        <taxon>Agaricomycetidae</taxon>
        <taxon>Agaricales</taxon>
        <taxon>Marasmiineae</taxon>
        <taxon>Mycenaceae</taxon>
        <taxon>Favolaschia</taxon>
    </lineage>
</organism>